<dbReference type="FunFam" id="3.40.50.1820:FF:000117">
    <property type="entry name" value="Monoglyceride lipase, putative"/>
    <property type="match status" value="2"/>
</dbReference>
<evidence type="ECO:0000256" key="1">
    <source>
        <dbReference type="SAM" id="Phobius"/>
    </source>
</evidence>
<feature type="transmembrane region" description="Helical" evidence="1">
    <location>
        <begin position="99"/>
        <end position="116"/>
    </location>
</feature>
<name>A0A7I8VFY3_9ANNE</name>
<dbReference type="AlphaFoldDB" id="A0A7I8VFY3"/>
<dbReference type="Pfam" id="PF12146">
    <property type="entry name" value="Hydrolase_4"/>
    <property type="match status" value="2"/>
</dbReference>
<feature type="transmembrane region" description="Helical" evidence="1">
    <location>
        <begin position="347"/>
        <end position="364"/>
    </location>
</feature>
<dbReference type="PANTHER" id="PTHR11614">
    <property type="entry name" value="PHOSPHOLIPASE-RELATED"/>
    <property type="match status" value="1"/>
</dbReference>
<dbReference type="InterPro" id="IPR000073">
    <property type="entry name" value="AB_hydrolase_1"/>
</dbReference>
<organism evidence="3 4">
    <name type="scientific">Dimorphilus gyrociliatus</name>
    <dbReference type="NCBI Taxonomy" id="2664684"/>
    <lineage>
        <taxon>Eukaryota</taxon>
        <taxon>Metazoa</taxon>
        <taxon>Spiralia</taxon>
        <taxon>Lophotrochozoa</taxon>
        <taxon>Annelida</taxon>
        <taxon>Polychaeta</taxon>
        <taxon>Polychaeta incertae sedis</taxon>
        <taxon>Dinophilidae</taxon>
        <taxon>Dimorphilus</taxon>
    </lineage>
</organism>
<sequence length="525" mass="58899">MNRSTSGKKLHFKRWVPNSNVPVRALVFFCHGWSEHSDWYDGLGDVLSSEGFLCASHDCIGHGLSEGARGYVENIQVLINDVIAHCNLLRSEFGDDKKIFLFGHSMGGLISAMIGIEKPEIFAGIILSAPYLNVGTVSSVTVFLGKIAAFLLPRMKILPRMHPDQSYRDPEAVKRVLQDKLYYNGGIHAQTAAQFLLFTSIVKDRRSEFRLPVLCLHGQKDVVIAPESSKEFLENCQSTDKKKSVKVQEGMEVSTNGSKLFTREWMPEPSSDIRAIIFICHGFAEHSAWYEELGTILATDSFLCSAHDHFGHGKSDGKKGHVSDLQILVDDVIRHCRALKEKHQKKLFVLGHSMGGLLAILAALDQPQLFDGLILIAPFLRPINVPTIKVVLGRMVSYLMPNMIVLPALDAKLISRDEVVVEQYRQDELNYHGGITAKTGQQFLYYLEIVERSIDQLKTPVLCLHSKGDEVVPVESARLIKEKATKCEDKRIVEFETGFHQLHHELPEIKSQVFSEIASWLNSRT</sequence>
<evidence type="ECO:0000313" key="4">
    <source>
        <dbReference type="Proteomes" id="UP000549394"/>
    </source>
</evidence>
<gene>
    <name evidence="3" type="ORF">DGYR_LOCUS4015</name>
</gene>
<keyword evidence="4" id="KW-1185">Reference proteome</keyword>
<comment type="caution">
    <text evidence="3">The sequence shown here is derived from an EMBL/GenBank/DDBJ whole genome shotgun (WGS) entry which is preliminary data.</text>
</comment>
<keyword evidence="1" id="KW-1133">Transmembrane helix</keyword>
<dbReference type="PRINTS" id="PR00111">
    <property type="entry name" value="ABHYDROLASE"/>
</dbReference>
<dbReference type="SUPFAM" id="SSF53474">
    <property type="entry name" value="alpha/beta-Hydrolases"/>
    <property type="match status" value="2"/>
</dbReference>
<reference evidence="3 4" key="1">
    <citation type="submission" date="2020-08" db="EMBL/GenBank/DDBJ databases">
        <authorList>
            <person name="Hejnol A."/>
        </authorList>
    </citation>
    <scope>NUCLEOTIDE SEQUENCE [LARGE SCALE GENOMIC DNA]</scope>
</reference>
<feature type="domain" description="Serine aminopeptidase S33" evidence="2">
    <location>
        <begin position="272"/>
        <end position="506"/>
    </location>
</feature>
<keyword evidence="1" id="KW-0812">Transmembrane</keyword>
<dbReference type="OrthoDB" id="2498029at2759"/>
<dbReference type="EMBL" id="CAJFCJ010000006">
    <property type="protein sequence ID" value="CAD5115262.1"/>
    <property type="molecule type" value="Genomic_DNA"/>
</dbReference>
<dbReference type="InterPro" id="IPR051044">
    <property type="entry name" value="MAG_DAG_Lipase"/>
</dbReference>
<dbReference type="InterPro" id="IPR029058">
    <property type="entry name" value="AB_hydrolase_fold"/>
</dbReference>
<accession>A0A7I8VFY3</accession>
<dbReference type="Proteomes" id="UP000549394">
    <property type="component" value="Unassembled WGS sequence"/>
</dbReference>
<evidence type="ECO:0000259" key="2">
    <source>
        <dbReference type="Pfam" id="PF12146"/>
    </source>
</evidence>
<feature type="domain" description="Serine aminopeptidase S33" evidence="2">
    <location>
        <begin position="23"/>
        <end position="243"/>
    </location>
</feature>
<dbReference type="Gene3D" id="3.40.50.1820">
    <property type="entry name" value="alpha/beta hydrolase"/>
    <property type="match status" value="2"/>
</dbReference>
<dbReference type="InterPro" id="IPR022742">
    <property type="entry name" value="Hydrolase_4"/>
</dbReference>
<protein>
    <submittedName>
        <fullName evidence="3">DgyrCDS4256</fullName>
    </submittedName>
</protein>
<feature type="transmembrane region" description="Helical" evidence="1">
    <location>
        <begin position="122"/>
        <end position="152"/>
    </location>
</feature>
<proteinExistence type="predicted"/>
<keyword evidence="1" id="KW-0472">Membrane</keyword>
<evidence type="ECO:0000313" key="3">
    <source>
        <dbReference type="EMBL" id="CAD5115262.1"/>
    </source>
</evidence>